<dbReference type="InterPro" id="IPR005123">
    <property type="entry name" value="Oxoglu/Fe-dep_dioxygenase_dom"/>
</dbReference>
<evidence type="ECO:0000313" key="5">
    <source>
        <dbReference type="Proteomes" id="UP000436088"/>
    </source>
</evidence>
<proteinExistence type="predicted"/>
<dbReference type="AlphaFoldDB" id="A0A6A3CPH3"/>
<name>A0A6A3CPH3_HIBSY</name>
<dbReference type="EMBL" id="VEPZ02000201">
    <property type="protein sequence ID" value="KAE8730766.1"/>
    <property type="molecule type" value="Genomic_DNA"/>
</dbReference>
<dbReference type="Pfam" id="PF03171">
    <property type="entry name" value="2OG-FeII_Oxy"/>
    <property type="match status" value="1"/>
</dbReference>
<reference evidence="4" key="1">
    <citation type="submission" date="2019-09" db="EMBL/GenBank/DDBJ databases">
        <title>Draft genome information of white flower Hibiscus syriacus.</title>
        <authorList>
            <person name="Kim Y.-M."/>
        </authorList>
    </citation>
    <scope>NUCLEOTIDE SEQUENCE [LARGE SCALE GENOMIC DNA]</scope>
    <source>
        <strain evidence="4">YM2019G1</strain>
    </source>
</reference>
<dbReference type="GO" id="GO:0046872">
    <property type="term" value="F:metal ion binding"/>
    <property type="evidence" value="ECO:0007669"/>
    <property type="project" value="UniProtKB-KW"/>
</dbReference>
<comment type="caution">
    <text evidence="4">The sequence shown here is derived from an EMBL/GenBank/DDBJ whole genome shotgun (WGS) entry which is preliminary data.</text>
</comment>
<dbReference type="GO" id="GO:0032259">
    <property type="term" value="P:methylation"/>
    <property type="evidence" value="ECO:0007669"/>
    <property type="project" value="UniProtKB-KW"/>
</dbReference>
<dbReference type="SUPFAM" id="SSF51197">
    <property type="entry name" value="Clavaminate synthase-like"/>
    <property type="match status" value="1"/>
</dbReference>
<feature type="domain" description="Fe2OG dioxygenase" evidence="3">
    <location>
        <begin position="25"/>
        <end position="125"/>
    </location>
</feature>
<dbReference type="Proteomes" id="UP000436088">
    <property type="component" value="Unassembled WGS sequence"/>
</dbReference>
<keyword evidence="5" id="KW-1185">Reference proteome</keyword>
<dbReference type="Gene3D" id="2.60.120.330">
    <property type="entry name" value="B-lactam Antibiotic, Isopenicillin N Synthase, Chain"/>
    <property type="match status" value="1"/>
</dbReference>
<dbReference type="GO" id="GO:0008168">
    <property type="term" value="F:methyltransferase activity"/>
    <property type="evidence" value="ECO:0007669"/>
    <property type="project" value="UniProtKB-KW"/>
</dbReference>
<organism evidence="4 5">
    <name type="scientific">Hibiscus syriacus</name>
    <name type="common">Rose of Sharon</name>
    <dbReference type="NCBI Taxonomy" id="106335"/>
    <lineage>
        <taxon>Eukaryota</taxon>
        <taxon>Viridiplantae</taxon>
        <taxon>Streptophyta</taxon>
        <taxon>Embryophyta</taxon>
        <taxon>Tracheophyta</taxon>
        <taxon>Spermatophyta</taxon>
        <taxon>Magnoliopsida</taxon>
        <taxon>eudicotyledons</taxon>
        <taxon>Gunneridae</taxon>
        <taxon>Pentapetalae</taxon>
        <taxon>rosids</taxon>
        <taxon>malvids</taxon>
        <taxon>Malvales</taxon>
        <taxon>Malvaceae</taxon>
        <taxon>Malvoideae</taxon>
        <taxon>Hibiscus</taxon>
    </lineage>
</organism>
<accession>A0A6A3CPH3</accession>
<dbReference type="InterPro" id="IPR050295">
    <property type="entry name" value="Plant_2OG-oxidoreductases"/>
</dbReference>
<sequence length="182" mass="20532">MKLLDVMRKALGMNPNDMRVLFEEGLQAMRMNYYPPCPEPELAIGLCTHSDPIGLTILLQINEMEGHQVKKDGAWVPIKPLQNAFIVNIGDIMEIVSNGIYPTIQHRATVNSVKERLSIATVYSPRLDGDVCPAPSLISPQNQPLFRRIGVADYFKNLYTRELHGNAYLEFLRVQPEGINKN</sequence>
<evidence type="ECO:0000313" key="4">
    <source>
        <dbReference type="EMBL" id="KAE8730766.1"/>
    </source>
</evidence>
<dbReference type="InterPro" id="IPR044861">
    <property type="entry name" value="IPNS-like_FE2OG_OXY"/>
</dbReference>
<keyword evidence="2" id="KW-0408">Iron</keyword>
<evidence type="ECO:0000259" key="3">
    <source>
        <dbReference type="PROSITE" id="PS51471"/>
    </source>
</evidence>
<protein>
    <submittedName>
        <fullName evidence="4">Thebaine 6-O-demethylase</fullName>
    </submittedName>
</protein>
<dbReference type="InterPro" id="IPR027443">
    <property type="entry name" value="IPNS-like_sf"/>
</dbReference>
<keyword evidence="1" id="KW-0479">Metal-binding</keyword>
<dbReference type="PROSITE" id="PS51471">
    <property type="entry name" value="FE2OG_OXY"/>
    <property type="match status" value="1"/>
</dbReference>
<evidence type="ECO:0000256" key="2">
    <source>
        <dbReference type="ARBA" id="ARBA00023004"/>
    </source>
</evidence>
<dbReference type="PANTHER" id="PTHR47991">
    <property type="entry name" value="OXOGLUTARATE/IRON-DEPENDENT DIOXYGENASE"/>
    <property type="match status" value="1"/>
</dbReference>
<gene>
    <name evidence="4" type="ORF">F3Y22_tig00002880pilonHSYRG00053</name>
</gene>
<evidence type="ECO:0000256" key="1">
    <source>
        <dbReference type="ARBA" id="ARBA00022723"/>
    </source>
</evidence>